<keyword evidence="1" id="KW-0479">Metal-binding</keyword>
<feature type="domain" description="EF-hand" evidence="3">
    <location>
        <begin position="6"/>
        <end position="41"/>
    </location>
</feature>
<dbReference type="Pfam" id="PF13499">
    <property type="entry name" value="EF-hand_7"/>
    <property type="match status" value="1"/>
</dbReference>
<dbReference type="SUPFAM" id="SSF47473">
    <property type="entry name" value="EF-hand"/>
    <property type="match status" value="1"/>
</dbReference>
<dbReference type="InterPro" id="IPR018247">
    <property type="entry name" value="EF_Hand_1_Ca_BS"/>
</dbReference>
<dbReference type="GO" id="GO:0005509">
    <property type="term" value="F:calcium ion binding"/>
    <property type="evidence" value="ECO:0007669"/>
    <property type="project" value="InterPro"/>
</dbReference>
<dbReference type="RefSeq" id="WP_012786920.1">
    <property type="nucleotide sequence ID" value="NC_013131.1"/>
</dbReference>
<dbReference type="Proteomes" id="UP000000851">
    <property type="component" value="Chromosome"/>
</dbReference>
<dbReference type="PROSITE" id="PS50222">
    <property type="entry name" value="EF_HAND_2"/>
    <property type="match status" value="2"/>
</dbReference>
<dbReference type="KEGG" id="cai:Caci_2712"/>
<keyword evidence="5" id="KW-1185">Reference proteome</keyword>
<evidence type="ECO:0000256" key="1">
    <source>
        <dbReference type="ARBA" id="ARBA00022723"/>
    </source>
</evidence>
<name>C7PZH0_CATAD</name>
<evidence type="ECO:0000259" key="3">
    <source>
        <dbReference type="PROSITE" id="PS50222"/>
    </source>
</evidence>
<dbReference type="CDD" id="cd00051">
    <property type="entry name" value="EFh"/>
    <property type="match status" value="1"/>
</dbReference>
<dbReference type="InterPro" id="IPR039647">
    <property type="entry name" value="EF_hand_pair_protein_CML-like"/>
</dbReference>
<dbReference type="AlphaFoldDB" id="C7PZH0"/>
<dbReference type="PROSITE" id="PS00018">
    <property type="entry name" value="EF_HAND_1"/>
    <property type="match status" value="2"/>
</dbReference>
<dbReference type="OrthoDB" id="3530529at2"/>
<dbReference type="eggNOG" id="COG5126">
    <property type="taxonomic scope" value="Bacteria"/>
</dbReference>
<evidence type="ECO:0000313" key="4">
    <source>
        <dbReference type="EMBL" id="ACU71627.1"/>
    </source>
</evidence>
<dbReference type="STRING" id="479433.Caci_2712"/>
<accession>C7PZH0</accession>
<dbReference type="InterPro" id="IPR002048">
    <property type="entry name" value="EF_hand_dom"/>
</dbReference>
<organism evidence="4 5">
    <name type="scientific">Catenulispora acidiphila (strain DSM 44928 / JCM 14897 / NBRC 102108 / NRRL B-24433 / ID139908)</name>
    <dbReference type="NCBI Taxonomy" id="479433"/>
    <lineage>
        <taxon>Bacteria</taxon>
        <taxon>Bacillati</taxon>
        <taxon>Actinomycetota</taxon>
        <taxon>Actinomycetes</taxon>
        <taxon>Catenulisporales</taxon>
        <taxon>Catenulisporaceae</taxon>
        <taxon>Catenulispora</taxon>
    </lineage>
</organism>
<reference evidence="4 5" key="1">
    <citation type="journal article" date="2009" name="Stand. Genomic Sci.">
        <title>Complete genome sequence of Catenulispora acidiphila type strain (ID 139908).</title>
        <authorList>
            <person name="Copeland A."/>
            <person name="Lapidus A."/>
            <person name="Glavina Del Rio T."/>
            <person name="Nolan M."/>
            <person name="Lucas S."/>
            <person name="Chen F."/>
            <person name="Tice H."/>
            <person name="Cheng J.F."/>
            <person name="Bruce D."/>
            <person name="Goodwin L."/>
            <person name="Pitluck S."/>
            <person name="Mikhailova N."/>
            <person name="Pati A."/>
            <person name="Ivanova N."/>
            <person name="Mavromatis K."/>
            <person name="Chen A."/>
            <person name="Palaniappan K."/>
            <person name="Chain P."/>
            <person name="Land M."/>
            <person name="Hauser L."/>
            <person name="Chang Y.J."/>
            <person name="Jeffries C.D."/>
            <person name="Chertkov O."/>
            <person name="Brettin T."/>
            <person name="Detter J.C."/>
            <person name="Han C."/>
            <person name="Ali Z."/>
            <person name="Tindall B.J."/>
            <person name="Goker M."/>
            <person name="Bristow J."/>
            <person name="Eisen J.A."/>
            <person name="Markowitz V."/>
            <person name="Hugenholtz P."/>
            <person name="Kyrpides N.C."/>
            <person name="Klenk H.P."/>
        </authorList>
    </citation>
    <scope>NUCLEOTIDE SEQUENCE [LARGE SCALE GENOMIC DNA]</scope>
    <source>
        <strain evidence="5">DSM 44928 / JCM 14897 / NBRC 102108 / NRRL B-24433 / ID139908</strain>
    </source>
</reference>
<sequence length="179" mass="19475">MNPHPQAAKRVEHVFDLFDTDGNGFIEAADIALMTNRVVAAATGSDQAAKDAMRAAFDRYWITMADALDANHDGRISAEEFQAFVLSPERFGAAVEQFAEALSALGDPDGDGLIDRPVFEALMTAIGFGRENLNALFDSFGPTAQDQIEAEVWRVAIVEFYDPGDGDTRGNHLIPAQQR</sequence>
<evidence type="ECO:0000256" key="2">
    <source>
        <dbReference type="ARBA" id="ARBA00022737"/>
    </source>
</evidence>
<dbReference type="InParanoid" id="C7PZH0"/>
<gene>
    <name evidence="4" type="ordered locus">Caci_2712</name>
</gene>
<keyword evidence="2" id="KW-0677">Repeat</keyword>
<proteinExistence type="predicted"/>
<dbReference type="HOGENOM" id="CLU_096804_3_0_11"/>
<protein>
    <submittedName>
        <fullName evidence="4">Calcium-binding EF-hand-containing protein</fullName>
    </submittedName>
</protein>
<dbReference type="InterPro" id="IPR011992">
    <property type="entry name" value="EF-hand-dom_pair"/>
</dbReference>
<dbReference type="PANTHER" id="PTHR10891">
    <property type="entry name" value="EF-HAND CALCIUM-BINDING DOMAIN CONTAINING PROTEIN"/>
    <property type="match status" value="1"/>
</dbReference>
<feature type="domain" description="EF-hand" evidence="3">
    <location>
        <begin position="56"/>
        <end position="91"/>
    </location>
</feature>
<dbReference type="EMBL" id="CP001700">
    <property type="protein sequence ID" value="ACU71627.1"/>
    <property type="molecule type" value="Genomic_DNA"/>
</dbReference>
<evidence type="ECO:0000313" key="5">
    <source>
        <dbReference type="Proteomes" id="UP000000851"/>
    </source>
</evidence>
<dbReference type="SMART" id="SM00054">
    <property type="entry name" value="EFh"/>
    <property type="match status" value="3"/>
</dbReference>
<dbReference type="Gene3D" id="1.10.238.10">
    <property type="entry name" value="EF-hand"/>
    <property type="match status" value="1"/>
</dbReference>